<reference evidence="2" key="1">
    <citation type="submission" date="2017-05" db="EMBL/GenBank/DDBJ databases">
        <title>Improved OligoMM genomes.</title>
        <authorList>
            <person name="Garzetti D."/>
        </authorList>
    </citation>
    <scope>NUCLEOTIDE SEQUENCE [LARGE SCALE GENOMIC DNA]</scope>
    <source>
        <strain evidence="2">YL45</strain>
    </source>
</reference>
<accession>A0A227KAN8</accession>
<sequence>MKKLSVCLSYSQRTASLLHRLDNRAQRLMSMYLLTSKAVERCRKTSKRLFFYAFLSKGNEWLASPSCRVDFQVNSLI</sequence>
<evidence type="ECO:0000313" key="2">
    <source>
        <dbReference type="Proteomes" id="UP000214610"/>
    </source>
</evidence>
<proteinExistence type="predicted"/>
<protein>
    <submittedName>
        <fullName evidence="1">Uncharacterized protein</fullName>
    </submittedName>
</protein>
<name>A0A227KAN8_9BURK</name>
<dbReference type="AlphaFoldDB" id="A0A227KAN8"/>
<comment type="caution">
    <text evidence="1">The sequence shown here is derived from an EMBL/GenBank/DDBJ whole genome shotgun (WGS) entry which is preliminary data.</text>
</comment>
<organism evidence="1 2">
    <name type="scientific">Turicimonas muris</name>
    <dbReference type="NCBI Taxonomy" id="1796652"/>
    <lineage>
        <taxon>Bacteria</taxon>
        <taxon>Pseudomonadati</taxon>
        <taxon>Pseudomonadota</taxon>
        <taxon>Betaproteobacteria</taxon>
        <taxon>Burkholderiales</taxon>
        <taxon>Sutterellaceae</taxon>
        <taxon>Turicimonas</taxon>
    </lineage>
</organism>
<keyword evidence="2" id="KW-1185">Reference proteome</keyword>
<dbReference type="Proteomes" id="UP000214610">
    <property type="component" value="Unassembled WGS sequence"/>
</dbReference>
<dbReference type="EMBL" id="NHMP01000014">
    <property type="protein sequence ID" value="OXE44318.1"/>
    <property type="molecule type" value="Genomic_DNA"/>
</dbReference>
<evidence type="ECO:0000313" key="1">
    <source>
        <dbReference type="EMBL" id="OXE44318.1"/>
    </source>
</evidence>
<gene>
    <name evidence="1" type="ORF">ADH67_12695</name>
</gene>